<dbReference type="Gramene" id="OPUNC12G06150.1">
    <property type="protein sequence ID" value="OPUNC12G06150.1"/>
    <property type="gene ID" value="OPUNC12G06150"/>
</dbReference>
<sequence>MEDDERRDGDELIADYVDCLMSLNTNSRSCQNDTLILEGARDDVEDASRVYLIEGEGKQGSATAYKRGMEDGYERRWRRISWMRLSPSDRGTGANAAEDVSCRHRWYGRDSCRLHASAPVVGAGGAAVGEERRKKTGRKDMDGKRDDSGTAQFYKIPVV</sequence>
<dbReference type="Proteomes" id="UP000026962">
    <property type="component" value="Chromosome 12"/>
</dbReference>
<proteinExistence type="predicted"/>
<dbReference type="STRING" id="4537.A0A0E0MKT7"/>
<dbReference type="HOGENOM" id="CLU_1663572_0_0_1"/>
<name>A0A0E0MKT7_ORYPU</name>
<feature type="region of interest" description="Disordered" evidence="1">
    <location>
        <begin position="123"/>
        <end position="159"/>
    </location>
</feature>
<organism evidence="2">
    <name type="scientific">Oryza punctata</name>
    <name type="common">Red rice</name>
    <dbReference type="NCBI Taxonomy" id="4537"/>
    <lineage>
        <taxon>Eukaryota</taxon>
        <taxon>Viridiplantae</taxon>
        <taxon>Streptophyta</taxon>
        <taxon>Embryophyta</taxon>
        <taxon>Tracheophyta</taxon>
        <taxon>Spermatophyta</taxon>
        <taxon>Magnoliopsida</taxon>
        <taxon>Liliopsida</taxon>
        <taxon>Poales</taxon>
        <taxon>Poaceae</taxon>
        <taxon>BOP clade</taxon>
        <taxon>Oryzoideae</taxon>
        <taxon>Oryzeae</taxon>
        <taxon>Oryzinae</taxon>
        <taxon>Oryza</taxon>
    </lineage>
</organism>
<protein>
    <submittedName>
        <fullName evidence="2">Uncharacterized protein</fullName>
    </submittedName>
</protein>
<evidence type="ECO:0000256" key="1">
    <source>
        <dbReference type="SAM" id="MobiDB-lite"/>
    </source>
</evidence>
<evidence type="ECO:0000313" key="2">
    <source>
        <dbReference type="EnsemblPlants" id="OPUNC12G06150.1"/>
    </source>
</evidence>
<keyword evidence="3" id="KW-1185">Reference proteome</keyword>
<reference evidence="2" key="1">
    <citation type="submission" date="2015-04" db="UniProtKB">
        <authorList>
            <consortium name="EnsemblPlants"/>
        </authorList>
    </citation>
    <scope>IDENTIFICATION</scope>
</reference>
<feature type="compositionally biased region" description="Basic and acidic residues" evidence="1">
    <location>
        <begin position="129"/>
        <end position="148"/>
    </location>
</feature>
<dbReference type="AlphaFoldDB" id="A0A0E0MKT7"/>
<dbReference type="EnsemblPlants" id="OPUNC12G06150.1">
    <property type="protein sequence ID" value="OPUNC12G06150.1"/>
    <property type="gene ID" value="OPUNC12G06150"/>
</dbReference>
<evidence type="ECO:0000313" key="3">
    <source>
        <dbReference type="Proteomes" id="UP000026962"/>
    </source>
</evidence>
<accession>A0A0E0MKT7</accession>
<reference evidence="2" key="2">
    <citation type="submission" date="2018-05" db="EMBL/GenBank/DDBJ databases">
        <title>OpunRS2 (Oryza punctata Reference Sequence Version 2).</title>
        <authorList>
            <person name="Zhang J."/>
            <person name="Kudrna D."/>
            <person name="Lee S."/>
            <person name="Talag J."/>
            <person name="Welchert J."/>
            <person name="Wing R.A."/>
        </authorList>
    </citation>
    <scope>NUCLEOTIDE SEQUENCE [LARGE SCALE GENOMIC DNA]</scope>
</reference>